<comment type="caution">
    <text evidence="2">The sequence shown here is derived from an EMBL/GenBank/DDBJ whole genome shotgun (WGS) entry which is preliminary data.</text>
</comment>
<evidence type="ECO:0000313" key="3">
    <source>
        <dbReference type="Proteomes" id="UP001150925"/>
    </source>
</evidence>
<reference evidence="2" key="1">
    <citation type="submission" date="2022-07" db="EMBL/GenBank/DDBJ databases">
        <title>Phylogenomic reconstructions and comparative analyses of Kickxellomycotina fungi.</title>
        <authorList>
            <person name="Reynolds N.K."/>
            <person name="Stajich J.E."/>
            <person name="Barry K."/>
            <person name="Grigoriev I.V."/>
            <person name="Crous P."/>
            <person name="Smith M.E."/>
        </authorList>
    </citation>
    <scope>NUCLEOTIDE SEQUENCE</scope>
    <source>
        <strain evidence="2">RSA 1196</strain>
    </source>
</reference>
<dbReference type="EMBL" id="JANBPY010002322">
    <property type="protein sequence ID" value="KAJ1955497.1"/>
    <property type="molecule type" value="Genomic_DNA"/>
</dbReference>
<dbReference type="Proteomes" id="UP001150925">
    <property type="component" value="Unassembled WGS sequence"/>
</dbReference>
<dbReference type="InterPro" id="IPR051118">
    <property type="entry name" value="LST-2"/>
</dbReference>
<organism evidence="2 3">
    <name type="scientific">Dispira parvispora</name>
    <dbReference type="NCBI Taxonomy" id="1520584"/>
    <lineage>
        <taxon>Eukaryota</taxon>
        <taxon>Fungi</taxon>
        <taxon>Fungi incertae sedis</taxon>
        <taxon>Zoopagomycota</taxon>
        <taxon>Kickxellomycotina</taxon>
        <taxon>Dimargaritomycetes</taxon>
        <taxon>Dimargaritales</taxon>
        <taxon>Dimargaritaceae</taxon>
        <taxon>Dispira</taxon>
    </lineage>
</organism>
<gene>
    <name evidence="2" type="ORF">IWQ62_005516</name>
</gene>
<name>A0A9W8E4G3_9FUNG</name>
<accession>A0A9W8E4G3</accession>
<protein>
    <submittedName>
        <fullName evidence="2">Uncharacterized protein</fullName>
    </submittedName>
</protein>
<evidence type="ECO:0000313" key="2">
    <source>
        <dbReference type="EMBL" id="KAJ1955497.1"/>
    </source>
</evidence>
<dbReference type="PANTHER" id="PTHR46465:SF2">
    <property type="entry name" value="LATERAL SIGNALING TARGET PROTEIN 2 HOMOLOG"/>
    <property type="match status" value="1"/>
</dbReference>
<dbReference type="GO" id="GO:0031901">
    <property type="term" value="C:early endosome membrane"/>
    <property type="evidence" value="ECO:0007669"/>
    <property type="project" value="TreeGrafter"/>
</dbReference>
<feature type="region of interest" description="Disordered" evidence="1">
    <location>
        <begin position="403"/>
        <end position="454"/>
    </location>
</feature>
<feature type="compositionally biased region" description="Polar residues" evidence="1">
    <location>
        <begin position="8"/>
        <end position="38"/>
    </location>
</feature>
<sequence>MTEAPLSHPSTTGHRATQSTGWGRTFQRATRQPTVPRSAATTQLVHEGASANGTSSNLPVITQIFQCPKWKVTTTPKLSNTADNKPLAMYFLAEEKLSSAITLLERCSNPASAAFKESADRVHMCQRILLNTIYLIYSGMDPSHRASRNYRQYLPDEDQHELNRSFSESILFAAQALSRGFQIRGIEGQSDVLRRPATELCASLDALRFVFRHRAQGCTRAPYVLLYPVLGDFDRAWTTFERQLCFAYFDVGNSELRNSGNNDITVDDDQQLELLTVILSECVLRALSRGIVQSDDLESFEPAVILAIPRLSLVHALLYSPDSLSLTDPDQAFWWFRSHAHTLQQVQYTLQRYPEKELGELEHALATGDASLLPLDVMPKSIVRENRKRTDDRFLLTPSFMKAGPERSRSRRNGAAKPPPSPVHSLISNHSVDMESSYSLDDPSATPPASPRESTMLLSSQSIFLEICKVADGLQSGTFAKPFLKVMQQVFQIHANSEP</sequence>
<dbReference type="OrthoDB" id="20035at2759"/>
<proteinExistence type="predicted"/>
<feature type="region of interest" description="Disordered" evidence="1">
    <location>
        <begin position="1"/>
        <end position="38"/>
    </location>
</feature>
<keyword evidence="3" id="KW-1185">Reference proteome</keyword>
<dbReference type="PANTHER" id="PTHR46465">
    <property type="entry name" value="LATERAL SIGNALING TARGET PROTEIN 2 HOMOLOG"/>
    <property type="match status" value="1"/>
</dbReference>
<evidence type="ECO:0000256" key="1">
    <source>
        <dbReference type="SAM" id="MobiDB-lite"/>
    </source>
</evidence>
<feature type="compositionally biased region" description="Polar residues" evidence="1">
    <location>
        <begin position="426"/>
        <end position="439"/>
    </location>
</feature>
<dbReference type="AlphaFoldDB" id="A0A9W8E4G3"/>